<name>A0A5B7J021_PORTR</name>
<dbReference type="Proteomes" id="UP000324222">
    <property type="component" value="Unassembled WGS sequence"/>
</dbReference>
<evidence type="ECO:0000313" key="1">
    <source>
        <dbReference type="EMBL" id="MPC86238.1"/>
    </source>
</evidence>
<dbReference type="EMBL" id="VSRR010070880">
    <property type="protein sequence ID" value="MPC86238.1"/>
    <property type="molecule type" value="Genomic_DNA"/>
</dbReference>
<reference evidence="1 2" key="1">
    <citation type="submission" date="2019-05" db="EMBL/GenBank/DDBJ databases">
        <title>Another draft genome of Portunus trituberculatus and its Hox gene families provides insights of decapod evolution.</title>
        <authorList>
            <person name="Jeong J.-H."/>
            <person name="Song I."/>
            <person name="Kim S."/>
            <person name="Choi T."/>
            <person name="Kim D."/>
            <person name="Ryu S."/>
            <person name="Kim W."/>
        </authorList>
    </citation>
    <scope>NUCLEOTIDE SEQUENCE [LARGE SCALE GENOMIC DNA]</scope>
    <source>
        <tissue evidence="1">Muscle</tissue>
    </source>
</reference>
<sequence length="157" mass="17137">MWGCRTCVLIVAGTDTSRYDSVCRFCSKDCGEKIKNGEKIPLKCCNCGQNHNPGSVKCEKRPSLLDQLKKTTPQSFTQFVFAESPTRNAWFPLQREHVEVTTVAKFTYGTETVDAAWSSGYAVAGAARGVAAVEDLQLSTTDAKCQLPDLSASEVCE</sequence>
<gene>
    <name evidence="1" type="ORF">E2C01_081060</name>
</gene>
<accession>A0A5B7J021</accession>
<organism evidence="1 2">
    <name type="scientific">Portunus trituberculatus</name>
    <name type="common">Swimming crab</name>
    <name type="synonym">Neptunus trituberculatus</name>
    <dbReference type="NCBI Taxonomy" id="210409"/>
    <lineage>
        <taxon>Eukaryota</taxon>
        <taxon>Metazoa</taxon>
        <taxon>Ecdysozoa</taxon>
        <taxon>Arthropoda</taxon>
        <taxon>Crustacea</taxon>
        <taxon>Multicrustacea</taxon>
        <taxon>Malacostraca</taxon>
        <taxon>Eumalacostraca</taxon>
        <taxon>Eucarida</taxon>
        <taxon>Decapoda</taxon>
        <taxon>Pleocyemata</taxon>
        <taxon>Brachyura</taxon>
        <taxon>Eubrachyura</taxon>
        <taxon>Portunoidea</taxon>
        <taxon>Portunidae</taxon>
        <taxon>Portuninae</taxon>
        <taxon>Portunus</taxon>
    </lineage>
</organism>
<protein>
    <submittedName>
        <fullName evidence="1">Uncharacterized protein</fullName>
    </submittedName>
</protein>
<dbReference type="AlphaFoldDB" id="A0A5B7J021"/>
<proteinExistence type="predicted"/>
<keyword evidence="2" id="KW-1185">Reference proteome</keyword>
<comment type="caution">
    <text evidence="1">The sequence shown here is derived from an EMBL/GenBank/DDBJ whole genome shotgun (WGS) entry which is preliminary data.</text>
</comment>
<dbReference type="OrthoDB" id="7617354at2759"/>
<evidence type="ECO:0000313" key="2">
    <source>
        <dbReference type="Proteomes" id="UP000324222"/>
    </source>
</evidence>